<dbReference type="AlphaFoldDB" id="K2BB33"/>
<organism evidence="1">
    <name type="scientific">uncultured bacterium</name>
    <name type="common">gcode 4</name>
    <dbReference type="NCBI Taxonomy" id="1234023"/>
    <lineage>
        <taxon>Bacteria</taxon>
        <taxon>environmental samples</taxon>
    </lineage>
</organism>
<proteinExistence type="predicted"/>
<accession>K2BB33</accession>
<comment type="caution">
    <text evidence="1">The sequence shown here is derived from an EMBL/GenBank/DDBJ whole genome shotgun (WGS) entry which is preliminary data.</text>
</comment>
<name>K2BB33_9BACT</name>
<protein>
    <submittedName>
        <fullName evidence="1">Uncharacterized protein</fullName>
    </submittedName>
</protein>
<sequence length="147" mass="17061">MKKSKIYLIWFFLLVILSAIYHNYDAIADEVVNVYAIVWNPNNQPIIMQTIPSFDPIVIKRNSIQNFSLVLKDIDSSTINYTITSLDGSNFPINWNFTDAVNLTAWTANLNFTYFSPNYKKTDETITLTVDDNDWNIITKTINLYVY</sequence>
<dbReference type="EMBL" id="AMFJ01021658">
    <property type="protein sequence ID" value="EKD65973.1"/>
    <property type="molecule type" value="Genomic_DNA"/>
</dbReference>
<reference evidence="1" key="1">
    <citation type="journal article" date="2012" name="Science">
        <title>Fermentation, hydrogen, and sulfur metabolism in multiple uncultivated bacterial phyla.</title>
        <authorList>
            <person name="Wrighton K.C."/>
            <person name="Thomas B.C."/>
            <person name="Sharon I."/>
            <person name="Miller C.S."/>
            <person name="Castelle C.J."/>
            <person name="VerBerkmoes N.C."/>
            <person name="Wilkins M.J."/>
            <person name="Hettich R.L."/>
            <person name="Lipton M.S."/>
            <person name="Williams K.H."/>
            <person name="Long P.E."/>
            <person name="Banfield J.F."/>
        </authorList>
    </citation>
    <scope>NUCLEOTIDE SEQUENCE [LARGE SCALE GENOMIC DNA]</scope>
</reference>
<evidence type="ECO:0000313" key="1">
    <source>
        <dbReference type="EMBL" id="EKD65973.1"/>
    </source>
</evidence>
<gene>
    <name evidence="1" type="ORF">ACD_49C00072G0010</name>
</gene>